<comment type="caution">
    <text evidence="1">The sequence shown here is derived from an EMBL/GenBank/DDBJ whole genome shotgun (WGS) entry which is preliminary data.</text>
</comment>
<evidence type="ECO:0000313" key="2">
    <source>
        <dbReference type="Proteomes" id="UP000887159"/>
    </source>
</evidence>
<dbReference type="Proteomes" id="UP000887159">
    <property type="component" value="Unassembled WGS sequence"/>
</dbReference>
<gene>
    <name evidence="1" type="primary">NCL1_26994</name>
    <name evidence="1" type="ORF">TNCV_2692341</name>
</gene>
<sequence length="167" mass="19413">MLSGRSLPQINLGVQGGIREDSHSGAQRNLNPELRVGSSFRGHLIGRAMDWFDVLGYRVVEDKATDYAQLKHAFTERFLVIHKNLKLEMAEEKLLDHTISRLEPQLLEYGEVRQPQITSSLLQVIDKYDERFLNRMTRGPSHDFRNTNHSANNQFLNRNRQVNWQDN</sequence>
<keyword evidence="2" id="KW-1185">Reference proteome</keyword>
<dbReference type="EMBL" id="BMAU01021370">
    <property type="protein sequence ID" value="GFY25043.1"/>
    <property type="molecule type" value="Genomic_DNA"/>
</dbReference>
<evidence type="ECO:0000313" key="1">
    <source>
        <dbReference type="EMBL" id="GFY25043.1"/>
    </source>
</evidence>
<organism evidence="1 2">
    <name type="scientific">Trichonephila clavipes</name>
    <name type="common">Golden silk orbweaver</name>
    <name type="synonym">Nephila clavipes</name>
    <dbReference type="NCBI Taxonomy" id="2585209"/>
    <lineage>
        <taxon>Eukaryota</taxon>
        <taxon>Metazoa</taxon>
        <taxon>Ecdysozoa</taxon>
        <taxon>Arthropoda</taxon>
        <taxon>Chelicerata</taxon>
        <taxon>Arachnida</taxon>
        <taxon>Araneae</taxon>
        <taxon>Araneomorphae</taxon>
        <taxon>Entelegynae</taxon>
        <taxon>Araneoidea</taxon>
        <taxon>Nephilidae</taxon>
        <taxon>Trichonephila</taxon>
    </lineage>
</organism>
<name>A0A8X6VYR9_TRICX</name>
<accession>A0A8X6VYR9</accession>
<protein>
    <submittedName>
        <fullName evidence="1">Uncharacterized protein</fullName>
    </submittedName>
</protein>
<reference evidence="1" key="1">
    <citation type="submission" date="2020-08" db="EMBL/GenBank/DDBJ databases">
        <title>Multicomponent nature underlies the extraordinary mechanical properties of spider dragline silk.</title>
        <authorList>
            <person name="Kono N."/>
            <person name="Nakamura H."/>
            <person name="Mori M."/>
            <person name="Yoshida Y."/>
            <person name="Ohtoshi R."/>
            <person name="Malay A.D."/>
            <person name="Moran D.A.P."/>
            <person name="Tomita M."/>
            <person name="Numata K."/>
            <person name="Arakawa K."/>
        </authorList>
    </citation>
    <scope>NUCLEOTIDE SEQUENCE</scope>
</reference>
<dbReference type="AlphaFoldDB" id="A0A8X6VYR9"/>
<proteinExistence type="predicted"/>